<keyword evidence="5" id="KW-0408">Iron</keyword>
<evidence type="ECO:0000259" key="8">
    <source>
        <dbReference type="PROSITE" id="PS51379"/>
    </source>
</evidence>
<dbReference type="EMBL" id="BMYV01000002">
    <property type="protein sequence ID" value="GGX71443.1"/>
    <property type="molecule type" value="Genomic_DNA"/>
</dbReference>
<dbReference type="InterPro" id="IPR009051">
    <property type="entry name" value="Helical_ferredxn"/>
</dbReference>
<feature type="transmembrane region" description="Helical" evidence="7">
    <location>
        <begin position="209"/>
        <end position="230"/>
    </location>
</feature>
<sequence length="498" mass="56434">MTTLIDNTPKRKKVADGVEQSLAVATSPSTPQSLYAKRVKLYPKLAHGFFRNIKWVALFVLLGIYYITPWIRWDRGLDQPNQAVLVDFENARFYFFFIEIWPQEVYYITGLLILAALGLFLATSLFGRVWCGYACPQTIWTDLFIQVEKFFEGDRNARMKLDKAPWTAKKIYKKSAKHIVWVIIAAMTGGAWILYFHDAPTIARDFFTGHAPTTSYVFIALMTFTTYWLAGHMREQVCTYMCPWPRIQAAMIDEEALNVTYRYDRGEPRGPHKKGATWEGRGDCIDCRQCVAVCPVGIDIRDGLQLECIGCSLCIDACDEIMVKIDRPKGLIAFDTDKNVQRRIDGEKPRINLIRPRTVIYAVLFAAVGSLMLYSLLNRSTLDMNVLRDRQPNYVTLSDGSIRNGYTIKVLNKATEPRQLALSAEDLPSPLIEVAGQRRGADVILDVPADNTLDFRIFVTEDDLAGLAQKTDFTFTMTDMKTGDETTERAIFISGGPK</sequence>
<dbReference type="PANTHER" id="PTHR30176">
    <property type="entry name" value="FERREDOXIN-TYPE PROTEIN NAPH"/>
    <property type="match status" value="1"/>
</dbReference>
<evidence type="ECO:0000256" key="2">
    <source>
        <dbReference type="ARBA" id="ARBA00022485"/>
    </source>
</evidence>
<dbReference type="Gene3D" id="2.60.40.10">
    <property type="entry name" value="Immunoglobulins"/>
    <property type="match status" value="1"/>
</dbReference>
<feature type="domain" description="4Fe-4S ferredoxin-type" evidence="8">
    <location>
        <begin position="274"/>
        <end position="303"/>
    </location>
</feature>
<feature type="transmembrane region" description="Helical" evidence="7">
    <location>
        <begin position="179"/>
        <end position="197"/>
    </location>
</feature>
<gene>
    <name evidence="9" type="primary">fixG</name>
    <name evidence="9" type="ORF">GCM10011309_22060</name>
</gene>
<comment type="caution">
    <text evidence="9">The sequence shown here is derived from an EMBL/GenBank/DDBJ whole genome shotgun (WGS) entry which is preliminary data.</text>
</comment>
<feature type="transmembrane region" description="Helical" evidence="7">
    <location>
        <begin position="358"/>
        <end position="377"/>
    </location>
</feature>
<name>A0A918KQ00_9PROT</name>
<accession>A0A918KQ00</accession>
<evidence type="ECO:0000256" key="3">
    <source>
        <dbReference type="ARBA" id="ARBA00022723"/>
    </source>
</evidence>
<reference evidence="9 10" key="1">
    <citation type="journal article" date="2014" name="Int. J. Syst. Evol. Microbiol.">
        <title>Complete genome sequence of Corynebacterium casei LMG S-19264T (=DSM 44701T), isolated from a smear-ripened cheese.</title>
        <authorList>
            <consortium name="US DOE Joint Genome Institute (JGI-PGF)"/>
            <person name="Walter F."/>
            <person name="Albersmeier A."/>
            <person name="Kalinowski J."/>
            <person name="Ruckert C."/>
        </authorList>
    </citation>
    <scope>NUCLEOTIDE SEQUENCE [LARGE SCALE GENOMIC DNA]</scope>
    <source>
        <strain evidence="9 10">KCTC 23968</strain>
    </source>
</reference>
<dbReference type="PROSITE" id="PS00198">
    <property type="entry name" value="4FE4S_FER_1"/>
    <property type="match status" value="1"/>
</dbReference>
<keyword evidence="2" id="KW-0004">4Fe-4S</keyword>
<keyword evidence="7" id="KW-0472">Membrane</keyword>
<evidence type="ECO:0000256" key="7">
    <source>
        <dbReference type="SAM" id="Phobius"/>
    </source>
</evidence>
<evidence type="ECO:0000256" key="5">
    <source>
        <dbReference type="ARBA" id="ARBA00023004"/>
    </source>
</evidence>
<evidence type="ECO:0000313" key="10">
    <source>
        <dbReference type="Proteomes" id="UP000600865"/>
    </source>
</evidence>
<keyword evidence="7" id="KW-0812">Transmembrane</keyword>
<dbReference type="SUPFAM" id="SSF54862">
    <property type="entry name" value="4Fe-4S ferredoxins"/>
    <property type="match status" value="1"/>
</dbReference>
<dbReference type="InterPro" id="IPR017900">
    <property type="entry name" value="4Fe4S_Fe_S_CS"/>
</dbReference>
<dbReference type="AlphaFoldDB" id="A0A918KQ00"/>
<keyword evidence="1" id="KW-0813">Transport</keyword>
<proteinExistence type="predicted"/>
<dbReference type="PROSITE" id="PS51379">
    <property type="entry name" value="4FE4S_FER_2"/>
    <property type="match status" value="1"/>
</dbReference>
<dbReference type="GO" id="GO:0046872">
    <property type="term" value="F:metal ion binding"/>
    <property type="evidence" value="ECO:0007669"/>
    <property type="project" value="UniProtKB-KW"/>
</dbReference>
<dbReference type="Pfam" id="PF11614">
    <property type="entry name" value="FixG_C"/>
    <property type="match status" value="1"/>
</dbReference>
<evidence type="ECO:0000256" key="1">
    <source>
        <dbReference type="ARBA" id="ARBA00022448"/>
    </source>
</evidence>
<dbReference type="NCBIfam" id="TIGR02745">
    <property type="entry name" value="ccoG_rdxA_fixG"/>
    <property type="match status" value="1"/>
</dbReference>
<keyword evidence="6" id="KW-0411">Iron-sulfur</keyword>
<keyword evidence="7" id="KW-1133">Transmembrane helix</keyword>
<dbReference type="Pfam" id="PF12801">
    <property type="entry name" value="Fer4_5"/>
    <property type="match status" value="1"/>
</dbReference>
<dbReference type="Proteomes" id="UP000600865">
    <property type="component" value="Unassembled WGS sequence"/>
</dbReference>
<dbReference type="InterPro" id="IPR051684">
    <property type="entry name" value="Electron_Trans/Redox"/>
</dbReference>
<evidence type="ECO:0000256" key="4">
    <source>
        <dbReference type="ARBA" id="ARBA00022982"/>
    </source>
</evidence>
<keyword evidence="3" id="KW-0479">Metal-binding</keyword>
<evidence type="ECO:0000313" key="9">
    <source>
        <dbReference type="EMBL" id="GGX71443.1"/>
    </source>
</evidence>
<dbReference type="GO" id="GO:0005886">
    <property type="term" value="C:plasma membrane"/>
    <property type="evidence" value="ECO:0007669"/>
    <property type="project" value="TreeGrafter"/>
</dbReference>
<dbReference type="InterPro" id="IPR017896">
    <property type="entry name" value="4Fe4S_Fe-S-bd"/>
</dbReference>
<dbReference type="InterPro" id="IPR014116">
    <property type="entry name" value="Cyt_c_oxidase_cbb3_FixG"/>
</dbReference>
<feature type="transmembrane region" description="Helical" evidence="7">
    <location>
        <begin position="105"/>
        <end position="126"/>
    </location>
</feature>
<dbReference type="Gene3D" id="1.10.1060.10">
    <property type="entry name" value="Alpha-helical ferredoxin"/>
    <property type="match status" value="1"/>
</dbReference>
<dbReference type="RefSeq" id="WP_189585710.1">
    <property type="nucleotide sequence ID" value="NZ_BMYV01000002.1"/>
</dbReference>
<evidence type="ECO:0000256" key="6">
    <source>
        <dbReference type="ARBA" id="ARBA00023014"/>
    </source>
</evidence>
<keyword evidence="10" id="KW-1185">Reference proteome</keyword>
<keyword evidence="4" id="KW-0249">Electron transport</keyword>
<feature type="transmembrane region" description="Helical" evidence="7">
    <location>
        <begin position="53"/>
        <end position="71"/>
    </location>
</feature>
<dbReference type="Pfam" id="PF13746">
    <property type="entry name" value="Fer4_18"/>
    <property type="match status" value="1"/>
</dbReference>
<dbReference type="InterPro" id="IPR032879">
    <property type="entry name" value="FixG_C"/>
</dbReference>
<protein>
    <submittedName>
        <fullName evidence="9">Ferredoxin</fullName>
    </submittedName>
</protein>
<dbReference type="InterPro" id="IPR013783">
    <property type="entry name" value="Ig-like_fold"/>
</dbReference>
<organism evidence="9 10">
    <name type="scientific">Litorimonas cladophorae</name>
    <dbReference type="NCBI Taxonomy" id="1220491"/>
    <lineage>
        <taxon>Bacteria</taxon>
        <taxon>Pseudomonadati</taxon>
        <taxon>Pseudomonadota</taxon>
        <taxon>Alphaproteobacteria</taxon>
        <taxon>Maricaulales</taxon>
        <taxon>Robiginitomaculaceae</taxon>
    </lineage>
</organism>
<dbReference type="PANTHER" id="PTHR30176:SF3">
    <property type="entry name" value="FERREDOXIN-TYPE PROTEIN NAPH"/>
    <property type="match status" value="1"/>
</dbReference>
<dbReference type="GO" id="GO:0051539">
    <property type="term" value="F:4 iron, 4 sulfur cluster binding"/>
    <property type="evidence" value="ECO:0007669"/>
    <property type="project" value="UniProtKB-KW"/>
</dbReference>